<gene>
    <name evidence="2" type="ORF">HA336_01850</name>
</gene>
<dbReference type="GO" id="GO:0003924">
    <property type="term" value="F:GTPase activity"/>
    <property type="evidence" value="ECO:0007669"/>
    <property type="project" value="InterPro"/>
</dbReference>
<dbReference type="EMBL" id="DUJS01000002">
    <property type="protein sequence ID" value="HII69962.1"/>
    <property type="molecule type" value="Genomic_DNA"/>
</dbReference>
<dbReference type="GeneID" id="1476911"/>
<feature type="domain" description="CobW/HypB/UreG nucleotide-binding" evidence="1">
    <location>
        <begin position="4"/>
        <end position="164"/>
    </location>
</feature>
<dbReference type="Gene3D" id="3.40.50.300">
    <property type="entry name" value="P-loop containing nucleotide triphosphate hydrolases"/>
    <property type="match status" value="1"/>
</dbReference>
<dbReference type="PANTHER" id="PTHR30134:SF1">
    <property type="entry name" value="COBW_HYPB_UREG NUCLEOTIDE-BINDING DOMAIN-CONTAINING PROTEIN"/>
    <property type="match status" value="1"/>
</dbReference>
<name>A0A832T5W9_9EURY</name>
<dbReference type="InterPro" id="IPR027417">
    <property type="entry name" value="P-loop_NTPase"/>
</dbReference>
<dbReference type="OMA" id="DMCPDHF"/>
<sequence>MKLVIVSGTPGSGKTAVILHALERLLDQYNPAVVKVDCLRTDDHEVYRERLGIPATDALAKDMCPDHFAAYNLEHMVRWAEEHGADLLVVETAGLCLRCAPYVDACLGVCVADVTLGPNSPAKVGPFLQTADVVCVNKGDLVSQAEREVYVRKVAEVNPDCRVIETNGLTGAGCELLARLIEEEAPELPDTLDEVRLREKAPLAVCTLCVGETRVAERYHRGVLRRIDGFTEYRGE</sequence>
<dbReference type="PANTHER" id="PTHR30134">
    <property type="entry name" value="HYDROGENASE PROTEIN ASSEMBLY PROTEIN, NICKEL CHAPERONE"/>
    <property type="match status" value="1"/>
</dbReference>
<dbReference type="Proteomes" id="UP000619545">
    <property type="component" value="Unassembled WGS sequence"/>
</dbReference>
<evidence type="ECO:0000259" key="1">
    <source>
        <dbReference type="Pfam" id="PF02492"/>
    </source>
</evidence>
<accession>A0A832T5W9</accession>
<dbReference type="GO" id="GO:0016151">
    <property type="term" value="F:nickel cation binding"/>
    <property type="evidence" value="ECO:0007669"/>
    <property type="project" value="InterPro"/>
</dbReference>
<evidence type="ECO:0000313" key="3">
    <source>
        <dbReference type="Proteomes" id="UP000619545"/>
    </source>
</evidence>
<dbReference type="RefSeq" id="WP_011019178.1">
    <property type="nucleotide sequence ID" value="NZ_DUJS01000002.1"/>
</dbReference>
<comment type="caution">
    <text evidence="2">The sequence shown here is derived from an EMBL/GenBank/DDBJ whole genome shotgun (WGS) entry which is preliminary data.</text>
</comment>
<proteinExistence type="predicted"/>
<evidence type="ECO:0000313" key="2">
    <source>
        <dbReference type="EMBL" id="HII69962.1"/>
    </source>
</evidence>
<organism evidence="2 3">
    <name type="scientific">Methanopyrus kandleri</name>
    <dbReference type="NCBI Taxonomy" id="2320"/>
    <lineage>
        <taxon>Archaea</taxon>
        <taxon>Methanobacteriati</taxon>
        <taxon>Methanobacteriota</taxon>
        <taxon>Methanomada group</taxon>
        <taxon>Methanopyri</taxon>
        <taxon>Methanopyrales</taxon>
        <taxon>Methanopyraceae</taxon>
        <taxon>Methanopyrus</taxon>
    </lineage>
</organism>
<dbReference type="PIRSF" id="PIRSF005624">
    <property type="entry name" value="Ni-bind_GTPase"/>
    <property type="match status" value="1"/>
</dbReference>
<reference evidence="2" key="1">
    <citation type="journal article" date="2020" name="bioRxiv">
        <title>A rank-normalized archaeal taxonomy based on genome phylogeny resolves widespread incomplete and uneven classifications.</title>
        <authorList>
            <person name="Rinke C."/>
            <person name="Chuvochina M."/>
            <person name="Mussig A.J."/>
            <person name="Chaumeil P.-A."/>
            <person name="Waite D.W."/>
            <person name="Whitman W.B."/>
            <person name="Parks D.H."/>
            <person name="Hugenholtz P."/>
        </authorList>
    </citation>
    <scope>NUCLEOTIDE SEQUENCE</scope>
    <source>
        <strain evidence="2">UBA8853</strain>
    </source>
</reference>
<protein>
    <recommendedName>
        <fullName evidence="1">CobW/HypB/UreG nucleotide-binding domain-containing protein</fullName>
    </recommendedName>
</protein>
<dbReference type="InterPro" id="IPR004392">
    <property type="entry name" value="Hyd_mat_HypB"/>
</dbReference>
<dbReference type="InterPro" id="IPR003495">
    <property type="entry name" value="CobW/HypB/UreG_nucleotide-bd"/>
</dbReference>
<dbReference type="SUPFAM" id="SSF52540">
    <property type="entry name" value="P-loop containing nucleoside triphosphate hydrolases"/>
    <property type="match status" value="1"/>
</dbReference>
<dbReference type="GO" id="GO:0008270">
    <property type="term" value="F:zinc ion binding"/>
    <property type="evidence" value="ECO:0007669"/>
    <property type="project" value="TreeGrafter"/>
</dbReference>
<dbReference type="Pfam" id="PF02492">
    <property type="entry name" value="cobW"/>
    <property type="match status" value="1"/>
</dbReference>
<dbReference type="GO" id="GO:0051604">
    <property type="term" value="P:protein maturation"/>
    <property type="evidence" value="ECO:0007669"/>
    <property type="project" value="InterPro"/>
</dbReference>
<dbReference type="AlphaFoldDB" id="A0A832T5W9"/>